<feature type="signal peptide" evidence="4">
    <location>
        <begin position="1"/>
        <end position="19"/>
    </location>
</feature>
<keyword evidence="3" id="KW-0378">Hydrolase</keyword>
<dbReference type="InterPro" id="IPR007346">
    <property type="entry name" value="Endonuclease-I"/>
</dbReference>
<keyword evidence="2" id="KW-0540">Nuclease</keyword>
<comment type="similarity">
    <text evidence="1">Belongs to the EndA/NucM nuclease family.</text>
</comment>
<gene>
    <name evidence="6" type="ORF">C7Y71_001760</name>
</gene>
<proteinExistence type="inferred from homology"/>
<dbReference type="Pfam" id="PF13290">
    <property type="entry name" value="CHB_HEX_C_1"/>
    <property type="match status" value="1"/>
</dbReference>
<accession>A0A5P8E4H1</accession>
<sequence length="894" mass="98538">MKKICVIVILLVCSVNLSSQIPNNYYSSANNKSGSTLKTALSSCIVNHTELSYISLWTAFLTTDVHNDIIWDMYSDSSAYKPGGSKQGASYSGELDSYNREHSFPKSWFNDATPMYTDLHHIVPTDGYINGRRSNYPYGETSNPTYKSLKGFSKLGPCNKDIGYSGTVFEPNDIYKGDFARIYFYMLTCYENQISNWSSPMLGGNKYPGFSTWALNMLLRWAKEDPVSQKEIDRNNAVYKIQGNRNPYVDYEGLEQYVWGDLKNVSVDLNNYTSPYGDIPGSTLSSPVFSVSSGQVDSATNVILTGPNGATIYYSFDNGETWSSGTPPITFVITESTTILAYATDGTAKSSTTSVSYTVGNNSNISSSLYEKVISNDQLVSGKKYIISVPTRTVCMAERENNDFKTVTTSFDGQYIDVSQMGGVCTLKLEETSNGWALKSTSTGQYLAWESGNSLTTNSTSSSKNACWNISANFESTAITNAANSQRKLQYNAANNVQCFRCYTSSQTAIQLYVQVNSDNDNPVSDTIVAAPTLSYPSEKPTPNSEFTLSCATEGATIYYSFNGREYVSGNSPCSFTIDNIGSYNIKAYSVLNSHKSDVCDWDIDIYPSAPSFSLAGGTYPTGMTISITASEEVNIYYTLDGTTPSEDSFGYTDAIVLQPGTTTITAIAERDGFESDEVTATYIITDEDDITSDVLYKKITSKDELVSGSKYLIVYETDNITMGDIAGTGTNTYFNSCVANISGNIIEEVNTDATIVTLAGKMDEWILIISNGYMACQRDANYIQVQNEIDNSAQWTITFDESGNALIKSNYSGQNDRWIQYNSASNSLRFSTYKGTQKDIQLYKEIKTEPTGIANNAIISAKTNHIYFDLQGRRVYKPTKGFYIVNGKKVFIK</sequence>
<keyword evidence="4" id="KW-0732">Signal</keyword>
<keyword evidence="7" id="KW-1185">Reference proteome</keyword>
<dbReference type="KEGG" id="alq:C7Y71_001760"/>
<dbReference type="AlphaFoldDB" id="A0A5P8E4H1"/>
<dbReference type="GO" id="GO:0016787">
    <property type="term" value="F:hydrolase activity"/>
    <property type="evidence" value="ECO:0007669"/>
    <property type="project" value="UniProtKB-KW"/>
</dbReference>
<dbReference type="GO" id="GO:0004518">
    <property type="term" value="F:nuclease activity"/>
    <property type="evidence" value="ECO:0007669"/>
    <property type="project" value="UniProtKB-KW"/>
</dbReference>
<evidence type="ECO:0000259" key="5">
    <source>
        <dbReference type="Pfam" id="PF13290"/>
    </source>
</evidence>
<dbReference type="OrthoDB" id="9770276at2"/>
<dbReference type="InterPro" id="IPR059177">
    <property type="entry name" value="GH29D-like_dom"/>
</dbReference>
<evidence type="ECO:0000256" key="2">
    <source>
        <dbReference type="ARBA" id="ARBA00022722"/>
    </source>
</evidence>
<feature type="chain" id="PRO_5024372270" description="GH29D-like beta-sandwich domain-containing protein" evidence="4">
    <location>
        <begin position="20"/>
        <end position="894"/>
    </location>
</feature>
<dbReference type="PANTHER" id="PTHR33607:SF2">
    <property type="entry name" value="ENDONUCLEASE-1"/>
    <property type="match status" value="1"/>
</dbReference>
<evidence type="ECO:0000313" key="7">
    <source>
        <dbReference type="Proteomes" id="UP000249375"/>
    </source>
</evidence>
<dbReference type="InterPro" id="IPR044925">
    <property type="entry name" value="His-Me_finger_sf"/>
</dbReference>
<protein>
    <recommendedName>
        <fullName evidence="5">GH29D-like beta-sandwich domain-containing protein</fullName>
    </recommendedName>
</protein>
<dbReference type="PANTHER" id="PTHR33607">
    <property type="entry name" value="ENDONUCLEASE-1"/>
    <property type="match status" value="1"/>
</dbReference>
<dbReference type="Pfam" id="PF04231">
    <property type="entry name" value="Endonuclease_1"/>
    <property type="match status" value="1"/>
</dbReference>
<reference evidence="6 7" key="1">
    <citation type="submission" date="2018-11" db="EMBL/GenBank/DDBJ databases">
        <authorList>
            <person name="Na S.W."/>
            <person name="Baik M."/>
        </authorList>
    </citation>
    <scope>NUCLEOTIDE SEQUENCE [LARGE SCALE GENOMIC DNA]</scope>
    <source>
        <strain evidence="6 7">E39</strain>
    </source>
</reference>
<dbReference type="RefSeq" id="WP_111897777.1">
    <property type="nucleotide sequence ID" value="NZ_CP033459.1"/>
</dbReference>
<evidence type="ECO:0000313" key="6">
    <source>
        <dbReference type="EMBL" id="QFQ11847.1"/>
    </source>
</evidence>
<organism evidence="6 7">
    <name type="scientific">Pseudoprevotella muciniphila</name>
    <dbReference type="NCBI Taxonomy" id="2133944"/>
    <lineage>
        <taxon>Bacteria</taxon>
        <taxon>Pseudomonadati</taxon>
        <taxon>Bacteroidota</taxon>
        <taxon>Bacteroidia</taxon>
        <taxon>Bacteroidales</taxon>
        <taxon>Prevotellaceae</taxon>
        <taxon>Pseudoprevotella</taxon>
    </lineage>
</organism>
<dbReference type="SUPFAM" id="SSF54060">
    <property type="entry name" value="His-Me finger endonucleases"/>
    <property type="match status" value="1"/>
</dbReference>
<dbReference type="EMBL" id="CP033459">
    <property type="protein sequence ID" value="QFQ11847.1"/>
    <property type="molecule type" value="Genomic_DNA"/>
</dbReference>
<evidence type="ECO:0000256" key="4">
    <source>
        <dbReference type="SAM" id="SignalP"/>
    </source>
</evidence>
<name>A0A5P8E4H1_9BACT</name>
<dbReference type="Proteomes" id="UP000249375">
    <property type="component" value="Chromosome"/>
</dbReference>
<evidence type="ECO:0000256" key="1">
    <source>
        <dbReference type="ARBA" id="ARBA00006429"/>
    </source>
</evidence>
<feature type="domain" description="GH29D-like beta-sandwich" evidence="5">
    <location>
        <begin position="616"/>
        <end position="679"/>
    </location>
</feature>
<evidence type="ECO:0000256" key="3">
    <source>
        <dbReference type="ARBA" id="ARBA00022801"/>
    </source>
</evidence>